<evidence type="ECO:0000313" key="5">
    <source>
        <dbReference type="EMBL" id="ACK79350.1"/>
    </source>
</evidence>
<dbReference type="InterPro" id="IPR010992">
    <property type="entry name" value="IHF-like_DNA-bd_dom_sf"/>
</dbReference>
<dbReference type="SUPFAM" id="SSF47729">
    <property type="entry name" value="IHF-like DNA-binding proteins"/>
    <property type="match status" value="1"/>
</dbReference>
<dbReference type="InterPro" id="IPR000119">
    <property type="entry name" value="Hist_DNA-bd"/>
</dbReference>
<dbReference type="Gene3D" id="4.10.520.10">
    <property type="entry name" value="IHF-like DNA-binding proteins"/>
    <property type="match status" value="1"/>
</dbReference>
<dbReference type="PANTHER" id="PTHR33175">
    <property type="entry name" value="DNA-BINDING PROTEIN HU"/>
    <property type="match status" value="1"/>
</dbReference>
<dbReference type="KEGG" id="afr:AFE_2471"/>
<dbReference type="EMBL" id="CP001219">
    <property type="protein sequence ID" value="ACK79350.1"/>
    <property type="molecule type" value="Genomic_DNA"/>
</dbReference>
<evidence type="ECO:0000256" key="1">
    <source>
        <dbReference type="ARBA" id="ARBA00010529"/>
    </source>
</evidence>
<evidence type="ECO:0000256" key="4">
    <source>
        <dbReference type="RuleBase" id="RU003939"/>
    </source>
</evidence>
<sequence>MCRVCLPGKVFCWFFERTDGRSFLPPAQALKQASVLTPQGTTHVTINALRRNHCYIDDDFLCPGGALPLVDSGIFRIVPRNVHLWISGRHLAFRCGRVCMVPAGVTQMVSTLCPEDVIWSYAARFLEAFARTIRAEMHSAEKILIPEVDTLHFTNRSARKGRNLATGEKIQIPARRVVTFKATKTFQDRVNS</sequence>
<evidence type="ECO:0000256" key="2">
    <source>
        <dbReference type="ARBA" id="ARBA00023067"/>
    </source>
</evidence>
<keyword evidence="6" id="KW-1185">Reference proteome</keyword>
<dbReference type="GO" id="GO:0030527">
    <property type="term" value="F:structural constituent of chromatin"/>
    <property type="evidence" value="ECO:0007669"/>
    <property type="project" value="InterPro"/>
</dbReference>
<evidence type="ECO:0000256" key="3">
    <source>
        <dbReference type="ARBA" id="ARBA00023125"/>
    </source>
</evidence>
<gene>
    <name evidence="5" type="ordered locus">AFE_2471</name>
</gene>
<dbReference type="SMART" id="SM00411">
    <property type="entry name" value="BHL"/>
    <property type="match status" value="1"/>
</dbReference>
<keyword evidence="3 5" id="KW-0238">DNA-binding</keyword>
<accession>B7J708</accession>
<evidence type="ECO:0000313" key="6">
    <source>
        <dbReference type="Proteomes" id="UP000001362"/>
    </source>
</evidence>
<name>B7J708_ACIF2</name>
<keyword evidence="2" id="KW-0226">DNA condensation</keyword>
<dbReference type="STRING" id="243159.AFE_2471"/>
<dbReference type="GO" id="GO:0030261">
    <property type="term" value="P:chromosome condensation"/>
    <property type="evidence" value="ECO:0007669"/>
    <property type="project" value="UniProtKB-KW"/>
</dbReference>
<dbReference type="CDD" id="cd13831">
    <property type="entry name" value="HU"/>
    <property type="match status" value="1"/>
</dbReference>
<protein>
    <submittedName>
        <fullName evidence="5">DNA-binding protein HU family protein</fullName>
    </submittedName>
</protein>
<dbReference type="Proteomes" id="UP000001362">
    <property type="component" value="Chromosome"/>
</dbReference>
<dbReference type="AlphaFoldDB" id="B7J708"/>
<comment type="similarity">
    <text evidence="1 4">Belongs to the bacterial histone-like protein family.</text>
</comment>
<dbReference type="HOGENOM" id="CLU_1412473_0_0_6"/>
<dbReference type="PaxDb" id="243159-AFE_2471"/>
<dbReference type="eggNOG" id="COG0776">
    <property type="taxonomic scope" value="Bacteria"/>
</dbReference>
<dbReference type="GO" id="GO:0003677">
    <property type="term" value="F:DNA binding"/>
    <property type="evidence" value="ECO:0007669"/>
    <property type="project" value="UniProtKB-KW"/>
</dbReference>
<dbReference type="Pfam" id="PF00216">
    <property type="entry name" value="Bac_DNA_binding"/>
    <property type="match status" value="1"/>
</dbReference>
<proteinExistence type="inferred from homology"/>
<organism evidence="5 6">
    <name type="scientific">Acidithiobacillus ferrooxidans (strain ATCC 23270 / DSM 14882 / CIP 104768 / NCIMB 8455)</name>
    <name type="common">Ferrobacillus ferrooxidans (strain ATCC 23270)</name>
    <dbReference type="NCBI Taxonomy" id="243159"/>
    <lineage>
        <taxon>Bacteria</taxon>
        <taxon>Pseudomonadati</taxon>
        <taxon>Pseudomonadota</taxon>
        <taxon>Acidithiobacillia</taxon>
        <taxon>Acidithiobacillales</taxon>
        <taxon>Acidithiobacillaceae</taxon>
        <taxon>Acidithiobacillus</taxon>
    </lineage>
</organism>
<reference evidence="5 6" key="1">
    <citation type="journal article" date="2008" name="BMC Genomics">
        <title>Acidithiobacillus ferrooxidans metabolism: from genome sequence to industrial applications.</title>
        <authorList>
            <person name="Valdes J."/>
            <person name="Pedroso I."/>
            <person name="Quatrini R."/>
            <person name="Dodson R.J."/>
            <person name="Tettelin H."/>
            <person name="Blake R.II."/>
            <person name="Eisen J.A."/>
            <person name="Holmes D.S."/>
        </authorList>
    </citation>
    <scope>NUCLEOTIDE SEQUENCE [LARGE SCALE GENOMIC DNA]</scope>
    <source>
        <strain evidence="6">ATCC 23270 / DSM 14882 / CIP 104768 / NCIMB 8455</strain>
    </source>
</reference>
<dbReference type="PANTHER" id="PTHR33175:SF3">
    <property type="entry name" value="DNA-BINDING PROTEIN HU-BETA"/>
    <property type="match status" value="1"/>
</dbReference>